<sequence length="227" mass="25771">MLDLNELRERYEFVRVTEDNKDKIIEDLFSQVQSLQEALQHEKNESEDQKKLVRVYREDVKRCMSQLKEKDGKQARLSFGLVLVDGDHMNFMDELVQGGQKGGRSAAKALIEAARDHVRKIKPDSDPNIQFKIRVYANVAGLAKTYSDTGILSSADILGYFIQGFNMHNTLCDFVDAGNGKECSDVKRILSTIFTMSIANTSFSVDLQIMAMPGYWDPIADRPIFHL</sequence>
<proteinExistence type="predicted"/>
<dbReference type="Pfam" id="PF25540">
    <property type="entry name" value="DUF7923"/>
    <property type="match status" value="1"/>
</dbReference>
<dbReference type="InterPro" id="IPR057683">
    <property type="entry name" value="DUF7923"/>
</dbReference>
<dbReference type="PANTHER" id="PTHR37543:SF1">
    <property type="entry name" value="CCCH ZINC FINGER DNA BINDING PROTEIN (AFU_ORTHOLOGUE AFUA_5G12760)"/>
    <property type="match status" value="1"/>
</dbReference>
<keyword evidence="4" id="KW-1185">Reference proteome</keyword>
<organism evidence="3 4">
    <name type="scientific">Penicillium antarcticum</name>
    <dbReference type="NCBI Taxonomy" id="416450"/>
    <lineage>
        <taxon>Eukaryota</taxon>
        <taxon>Fungi</taxon>
        <taxon>Dikarya</taxon>
        <taxon>Ascomycota</taxon>
        <taxon>Pezizomycotina</taxon>
        <taxon>Eurotiomycetes</taxon>
        <taxon>Eurotiomycetidae</taxon>
        <taxon>Eurotiales</taxon>
        <taxon>Aspergillaceae</taxon>
        <taxon>Penicillium</taxon>
    </lineage>
</organism>
<accession>A0A1V6Q1X7</accession>
<evidence type="ECO:0000313" key="3">
    <source>
        <dbReference type="EMBL" id="OQD83057.1"/>
    </source>
</evidence>
<comment type="caution">
    <text evidence="3">The sequence shown here is derived from an EMBL/GenBank/DDBJ whole genome shotgun (WGS) entry which is preliminary data.</text>
</comment>
<dbReference type="OrthoDB" id="2270193at2759"/>
<evidence type="ECO:0000313" key="4">
    <source>
        <dbReference type="Proteomes" id="UP000191672"/>
    </source>
</evidence>
<reference evidence="4" key="1">
    <citation type="journal article" date="2017" name="Nat. Microbiol.">
        <title>Global analysis of biosynthetic gene clusters reveals vast potential of secondary metabolite production in Penicillium species.</title>
        <authorList>
            <person name="Nielsen J.C."/>
            <person name="Grijseels S."/>
            <person name="Prigent S."/>
            <person name="Ji B."/>
            <person name="Dainat J."/>
            <person name="Nielsen K.F."/>
            <person name="Frisvad J.C."/>
            <person name="Workman M."/>
            <person name="Nielsen J."/>
        </authorList>
    </citation>
    <scope>NUCLEOTIDE SEQUENCE [LARGE SCALE GENOMIC DNA]</scope>
    <source>
        <strain evidence="4">IBT 31811</strain>
    </source>
</reference>
<feature type="domain" description="DUF7923" evidence="2">
    <location>
        <begin position="76"/>
        <end position="187"/>
    </location>
</feature>
<gene>
    <name evidence="3" type="ORF">PENANT_c018G01842</name>
</gene>
<dbReference type="AlphaFoldDB" id="A0A1V6Q1X7"/>
<keyword evidence="1" id="KW-0175">Coiled coil</keyword>
<evidence type="ECO:0000256" key="1">
    <source>
        <dbReference type="SAM" id="Coils"/>
    </source>
</evidence>
<feature type="coiled-coil region" evidence="1">
    <location>
        <begin position="25"/>
        <end position="52"/>
    </location>
</feature>
<dbReference type="STRING" id="416450.A0A1V6Q1X7"/>
<protein>
    <recommendedName>
        <fullName evidence="2">DUF7923 domain-containing protein</fullName>
    </recommendedName>
</protein>
<name>A0A1V6Q1X7_9EURO</name>
<dbReference type="PANTHER" id="PTHR37543">
    <property type="entry name" value="CCCH ZINC FINGER DNA BINDING PROTEIN (AFU_ORTHOLOGUE AFUA_5G12760)"/>
    <property type="match status" value="1"/>
</dbReference>
<evidence type="ECO:0000259" key="2">
    <source>
        <dbReference type="Pfam" id="PF25540"/>
    </source>
</evidence>
<dbReference type="EMBL" id="MDYN01000018">
    <property type="protein sequence ID" value="OQD83057.1"/>
    <property type="molecule type" value="Genomic_DNA"/>
</dbReference>
<dbReference type="Proteomes" id="UP000191672">
    <property type="component" value="Unassembled WGS sequence"/>
</dbReference>